<sequence length="421" mass="47386">MNQNIINARVTFRNSPIHILEQFTIKDIEDAYEQFKKHSGLDECVIIQTCNRIELFGKSNNQEVDKIKKTWASLAGLEEQVFDENMEFEENQNALHHLLKLTSGLDSMVLGEEQILGQIKNSITSARERKASGQHLNTLFDKAIRIGTRIRNSSGIGKGGISVGSMAVKLAEENIDELKTKKTLLIGTGEVSTLVAKSLQRRGYAFDVTSRTLSRSKTFCETMGGNPVKFEEVLSGFDNYDVIFVATTAPYFLVTYERITEAMKDKNKGMMILDLSNPRTVDEKVATIGGIKLMNLDQIAEMVEKNMNARLNKVKTVENIINEEVSVLEASMKRLEAEPLVKDVFKNIESLRAKELQKALQMLDEKDEKRIKIIDELTKAVVESIVSTPMNNIRKASEQGNPEVVDLASKLFDYKKQEQAD</sequence>
<dbReference type="PIRSF" id="PIRSF000445">
    <property type="entry name" value="4pyrrol_synth_GluRdtase"/>
    <property type="match status" value="1"/>
</dbReference>
<keyword evidence="5 8" id="KW-0560">Oxidoreductase</keyword>
<dbReference type="FunFam" id="3.40.50.720:FF:000031">
    <property type="entry name" value="Glutamyl-tRNA reductase"/>
    <property type="match status" value="1"/>
</dbReference>
<comment type="similarity">
    <text evidence="2 8 13">Belongs to the glutamyl-tRNA reductase family.</text>
</comment>
<dbReference type="GO" id="GO:0050661">
    <property type="term" value="F:NADP binding"/>
    <property type="evidence" value="ECO:0007669"/>
    <property type="project" value="InterPro"/>
</dbReference>
<reference evidence="17 18" key="1">
    <citation type="submission" date="2014-06" db="EMBL/GenBank/DDBJ databases">
        <authorList>
            <person name="Ngugi D.K."/>
            <person name="Blom J."/>
            <person name="Alam I."/>
            <person name="Rashid M."/>
            <person name="Baalawi W."/>
            <person name="Zhang G."/>
            <person name="Hikmawan T."/>
            <person name="Guan Y."/>
            <person name="Antunes A."/>
            <person name="Siam R."/>
            <person name="El-Dorry H."/>
            <person name="Bajic V."/>
            <person name="Stingl U."/>
        </authorList>
    </citation>
    <scope>NUCLEOTIDE SEQUENCE [LARGE SCALE GENOMIC DNA]</scope>
    <source>
        <strain evidence="17">SCGC AAA799-P11</strain>
    </source>
</reference>
<evidence type="ECO:0000256" key="6">
    <source>
        <dbReference type="ARBA" id="ARBA00023244"/>
    </source>
</evidence>
<comment type="miscellaneous">
    <text evidence="8">During catalysis, the active site Cys acts as a nucleophile attacking the alpha-carbonyl group of tRNA-bound glutamate with the formation of a thioester intermediate between enzyme and glutamate, and the concomitant release of tRNA(Glu). The thioester intermediate is finally reduced by direct hydride transfer from NADPH, to form the product GSA.</text>
</comment>
<dbReference type="HAMAP" id="MF_00087">
    <property type="entry name" value="Glu_tRNA_reductase"/>
    <property type="match status" value="1"/>
</dbReference>
<dbReference type="Proteomes" id="UP000029387">
    <property type="component" value="Unassembled WGS sequence"/>
</dbReference>
<comment type="pathway">
    <text evidence="1 8 13">Porphyrin-containing compound metabolism; protoporphyrin-IX biosynthesis; 5-aminolevulinate from L-glutamyl-tRNA(Glu): step 1/2.</text>
</comment>
<gene>
    <name evidence="8 17" type="primary">hemA</name>
    <name evidence="17" type="ORF">AAA799P11_00396</name>
</gene>
<dbReference type="AlphaFoldDB" id="A0A087S2A8"/>
<dbReference type="PATRIC" id="fig|1502295.3.peg.381"/>
<name>A0A087S2A8_9ARCH</name>
<dbReference type="NCBIfam" id="TIGR01035">
    <property type="entry name" value="hemA"/>
    <property type="match status" value="1"/>
</dbReference>
<dbReference type="InterPro" id="IPR036343">
    <property type="entry name" value="GluRdtase_N_sf"/>
</dbReference>
<feature type="binding site" evidence="8 10">
    <location>
        <begin position="112"/>
        <end position="114"/>
    </location>
    <ligand>
        <name>substrate</name>
    </ligand>
</feature>
<dbReference type="PANTHER" id="PTHR43013">
    <property type="entry name" value="GLUTAMYL-TRNA REDUCTASE"/>
    <property type="match status" value="1"/>
</dbReference>
<dbReference type="InterPro" id="IPR000343">
    <property type="entry name" value="4pyrrol_synth_GluRdtase"/>
</dbReference>
<accession>A0A087S2A8</accession>
<feature type="binding site" evidence="8 11">
    <location>
        <begin position="187"/>
        <end position="192"/>
    </location>
    <ligand>
        <name>NADP(+)</name>
        <dbReference type="ChEBI" id="CHEBI:58349"/>
    </ligand>
</feature>
<dbReference type="EC" id="1.2.1.70" evidence="3 8"/>
<dbReference type="InterPro" id="IPR015896">
    <property type="entry name" value="4pyrrol_synth_GluRdtase_dimer"/>
</dbReference>
<evidence type="ECO:0000313" key="18">
    <source>
        <dbReference type="Proteomes" id="UP000029387"/>
    </source>
</evidence>
<feature type="binding site" evidence="8 10">
    <location>
        <position position="107"/>
    </location>
    <ligand>
        <name>substrate</name>
    </ligand>
</feature>
<dbReference type="InterPro" id="IPR006151">
    <property type="entry name" value="Shikm_DH/Glu-tRNA_Rdtase"/>
</dbReference>
<dbReference type="UniPathway" id="UPA00251">
    <property type="reaction ID" value="UER00316"/>
</dbReference>
<comment type="caution">
    <text evidence="17">The sequence shown here is derived from an EMBL/GenBank/DDBJ whole genome shotgun (WGS) entry which is preliminary data.</text>
</comment>
<evidence type="ECO:0000256" key="2">
    <source>
        <dbReference type="ARBA" id="ARBA00005916"/>
    </source>
</evidence>
<feature type="domain" description="Quinate/shikimate 5-dehydrogenase/glutamyl-tRNA reductase" evidence="15">
    <location>
        <begin position="169"/>
        <end position="301"/>
    </location>
</feature>
<feature type="binding site" evidence="8 10">
    <location>
        <begin position="49"/>
        <end position="52"/>
    </location>
    <ligand>
        <name>substrate</name>
    </ligand>
</feature>
<dbReference type="InterPro" id="IPR015895">
    <property type="entry name" value="4pyrrol_synth_GluRdtase_N"/>
</dbReference>
<keyword evidence="6 8" id="KW-0627">Porphyrin biosynthesis</keyword>
<dbReference type="Gene3D" id="3.40.50.720">
    <property type="entry name" value="NAD(P)-binding Rossmann-like Domain"/>
    <property type="match status" value="1"/>
</dbReference>
<feature type="domain" description="Glutamyl-tRNA reductase N-terminal" evidence="16">
    <location>
        <begin position="10"/>
        <end position="153"/>
    </location>
</feature>
<evidence type="ECO:0000259" key="16">
    <source>
        <dbReference type="Pfam" id="PF05201"/>
    </source>
</evidence>
<feature type="site" description="Important for activity" evidence="8 12">
    <location>
        <position position="97"/>
    </location>
</feature>
<dbReference type="GO" id="GO:0008883">
    <property type="term" value="F:glutamyl-tRNA reductase activity"/>
    <property type="evidence" value="ECO:0007669"/>
    <property type="project" value="UniProtKB-UniRule"/>
</dbReference>
<dbReference type="SUPFAM" id="SSF51735">
    <property type="entry name" value="NAD(P)-binding Rossmann-fold domains"/>
    <property type="match status" value="1"/>
</dbReference>
<comment type="domain">
    <text evidence="8">Possesses an unusual extended V-shaped dimeric structure with each monomer consisting of three distinct domains arranged along a curved 'spinal' alpha-helix. The N-terminal catalytic domain specifically recognizes the glutamate moiety of the substrate. The second domain is the NADPH-binding domain, and the third C-terminal domain is responsible for dimerization.</text>
</comment>
<dbReference type="Pfam" id="PF01488">
    <property type="entry name" value="Shikimate_DH"/>
    <property type="match status" value="1"/>
</dbReference>
<dbReference type="CDD" id="cd05213">
    <property type="entry name" value="NAD_bind_Glutamyl_tRNA_reduct"/>
    <property type="match status" value="1"/>
</dbReference>
<evidence type="ECO:0000256" key="12">
    <source>
        <dbReference type="PIRSR" id="PIRSR000445-4"/>
    </source>
</evidence>
<comment type="function">
    <text evidence="8">Catalyzes the NADPH-dependent reduction of glutamyl-tRNA(Glu) to glutamate 1-semialdehyde (GSA).</text>
</comment>
<evidence type="ECO:0000256" key="5">
    <source>
        <dbReference type="ARBA" id="ARBA00023002"/>
    </source>
</evidence>
<protein>
    <recommendedName>
        <fullName evidence="3 8">Glutamyl-tRNA reductase</fullName>
        <shortName evidence="8">GluTR</shortName>
        <ecNumber evidence="3 8">1.2.1.70</ecNumber>
    </recommendedName>
</protein>
<keyword evidence="18" id="KW-1185">Reference proteome</keyword>
<keyword evidence="4 8" id="KW-0521">NADP</keyword>
<dbReference type="SUPFAM" id="SSF69075">
    <property type="entry name" value="Glutamyl tRNA-reductase dimerization domain"/>
    <property type="match status" value="1"/>
</dbReference>
<dbReference type="InterPro" id="IPR018214">
    <property type="entry name" value="GluRdtase_CS"/>
</dbReference>
<comment type="subunit">
    <text evidence="8">Homodimer.</text>
</comment>
<proteinExistence type="inferred from homology"/>
<dbReference type="EMBL" id="JOSZ01000004">
    <property type="protein sequence ID" value="KFM19862.1"/>
    <property type="molecule type" value="Genomic_DNA"/>
</dbReference>
<feature type="binding site" evidence="8 10">
    <location>
        <position position="118"/>
    </location>
    <ligand>
        <name>substrate</name>
    </ligand>
</feature>
<dbReference type="Pfam" id="PF05201">
    <property type="entry name" value="GlutR_N"/>
    <property type="match status" value="1"/>
</dbReference>
<dbReference type="PROSITE" id="PS00747">
    <property type="entry name" value="GLUTR"/>
    <property type="match status" value="1"/>
</dbReference>
<dbReference type="Gene3D" id="3.30.460.30">
    <property type="entry name" value="Glutamyl-tRNA reductase, N-terminal domain"/>
    <property type="match status" value="1"/>
</dbReference>
<dbReference type="InterPro" id="IPR036453">
    <property type="entry name" value="GluRdtase_dimer_dom_sf"/>
</dbReference>
<dbReference type="Pfam" id="PF00745">
    <property type="entry name" value="GlutR_dimer"/>
    <property type="match status" value="1"/>
</dbReference>
<dbReference type="PANTHER" id="PTHR43013:SF1">
    <property type="entry name" value="GLUTAMYL-TRNA REDUCTASE"/>
    <property type="match status" value="1"/>
</dbReference>
<evidence type="ECO:0000256" key="1">
    <source>
        <dbReference type="ARBA" id="ARBA00005059"/>
    </source>
</evidence>
<evidence type="ECO:0000256" key="3">
    <source>
        <dbReference type="ARBA" id="ARBA00012970"/>
    </source>
</evidence>
<dbReference type="SUPFAM" id="SSF69742">
    <property type="entry name" value="Glutamyl tRNA-reductase catalytic, N-terminal domain"/>
    <property type="match status" value="1"/>
</dbReference>
<evidence type="ECO:0000256" key="4">
    <source>
        <dbReference type="ARBA" id="ARBA00022857"/>
    </source>
</evidence>
<evidence type="ECO:0000259" key="15">
    <source>
        <dbReference type="Pfam" id="PF01488"/>
    </source>
</evidence>
<dbReference type="InterPro" id="IPR036291">
    <property type="entry name" value="NAD(P)-bd_dom_sf"/>
</dbReference>
<comment type="catalytic activity">
    <reaction evidence="7 8 13">
        <text>(S)-4-amino-5-oxopentanoate + tRNA(Glu) + NADP(+) = L-glutamyl-tRNA(Glu) + NADPH + H(+)</text>
        <dbReference type="Rhea" id="RHEA:12344"/>
        <dbReference type="Rhea" id="RHEA-COMP:9663"/>
        <dbReference type="Rhea" id="RHEA-COMP:9680"/>
        <dbReference type="ChEBI" id="CHEBI:15378"/>
        <dbReference type="ChEBI" id="CHEBI:57501"/>
        <dbReference type="ChEBI" id="CHEBI:57783"/>
        <dbReference type="ChEBI" id="CHEBI:58349"/>
        <dbReference type="ChEBI" id="CHEBI:78442"/>
        <dbReference type="ChEBI" id="CHEBI:78520"/>
        <dbReference type="EC" id="1.2.1.70"/>
    </reaction>
</comment>
<evidence type="ECO:0000256" key="9">
    <source>
        <dbReference type="PIRSR" id="PIRSR000445-1"/>
    </source>
</evidence>
<evidence type="ECO:0000256" key="10">
    <source>
        <dbReference type="PIRSR" id="PIRSR000445-2"/>
    </source>
</evidence>
<feature type="active site" description="Nucleophile" evidence="8 9">
    <location>
        <position position="50"/>
    </location>
</feature>
<evidence type="ECO:0000256" key="7">
    <source>
        <dbReference type="ARBA" id="ARBA00047464"/>
    </source>
</evidence>
<evidence type="ECO:0000256" key="11">
    <source>
        <dbReference type="PIRSR" id="PIRSR000445-3"/>
    </source>
</evidence>
<evidence type="ECO:0000256" key="8">
    <source>
        <dbReference type="HAMAP-Rule" id="MF_00087"/>
    </source>
</evidence>
<feature type="domain" description="Tetrapyrrole biosynthesis glutamyl-tRNA reductase dimerisation" evidence="14">
    <location>
        <begin position="317"/>
        <end position="413"/>
    </location>
</feature>
<evidence type="ECO:0000313" key="17">
    <source>
        <dbReference type="EMBL" id="KFM19862.1"/>
    </source>
</evidence>
<dbReference type="GO" id="GO:0019353">
    <property type="term" value="P:protoporphyrinogen IX biosynthetic process from glutamate"/>
    <property type="evidence" value="ECO:0007669"/>
    <property type="project" value="TreeGrafter"/>
</dbReference>
<evidence type="ECO:0000256" key="13">
    <source>
        <dbReference type="RuleBase" id="RU000584"/>
    </source>
</evidence>
<dbReference type="FunFam" id="3.30.460.30:FF:000001">
    <property type="entry name" value="Glutamyl-tRNA reductase"/>
    <property type="match status" value="1"/>
</dbReference>
<organism evidence="17 18">
    <name type="scientific">Marine Group I thaumarchaeote SCGC AAA799-P11</name>
    <dbReference type="NCBI Taxonomy" id="1502295"/>
    <lineage>
        <taxon>Archaea</taxon>
        <taxon>Nitrososphaerota</taxon>
        <taxon>Marine Group I</taxon>
    </lineage>
</organism>
<evidence type="ECO:0000259" key="14">
    <source>
        <dbReference type="Pfam" id="PF00745"/>
    </source>
</evidence>